<evidence type="ECO:0000313" key="4">
    <source>
        <dbReference type="Proteomes" id="UP000004956"/>
    </source>
</evidence>
<feature type="domain" description="Peptidase M24 C-terminal" evidence="2">
    <location>
        <begin position="379"/>
        <end position="436"/>
    </location>
</feature>
<accession>H3KDF9</accession>
<dbReference type="Proteomes" id="UP000004956">
    <property type="component" value="Unassembled WGS sequence"/>
</dbReference>
<dbReference type="Gene3D" id="3.40.350.10">
    <property type="entry name" value="Creatinase/prolidase N-terminal domain"/>
    <property type="match status" value="1"/>
</dbReference>
<reference evidence="3 4" key="1">
    <citation type="submission" date="2011-11" db="EMBL/GenBank/DDBJ databases">
        <authorList>
            <person name="Weinstock G."/>
            <person name="Sodergren E."/>
            <person name="Clifton S."/>
            <person name="Fulton L."/>
            <person name="Fulton B."/>
            <person name="Courtney L."/>
            <person name="Fronick C."/>
            <person name="Harrison M."/>
            <person name="Strong C."/>
            <person name="Farmer C."/>
            <person name="Delahaunty K."/>
            <person name="Markovic C."/>
            <person name="Hall O."/>
            <person name="Minx P."/>
            <person name="Tomlinson C."/>
            <person name="Mitreva M."/>
            <person name="Hou S."/>
            <person name="Chen J."/>
            <person name="Wollam A."/>
            <person name="Pepin K.H."/>
            <person name="Johnson M."/>
            <person name="Bhonagiri V."/>
            <person name="Zhang X."/>
            <person name="Suruliraj S."/>
            <person name="Warren W."/>
            <person name="Chinwalla A."/>
            <person name="Mardis E.R."/>
            <person name="Wilson R.K."/>
        </authorList>
    </citation>
    <scope>NUCLEOTIDE SEQUENCE [LARGE SCALE GENOMIC DNA]</scope>
    <source>
        <strain evidence="3 4">YIT 11816</strain>
    </source>
</reference>
<dbReference type="AlphaFoldDB" id="H3KDF9"/>
<organism evidence="3 4">
    <name type="scientific">Sutterella parvirubra YIT 11816</name>
    <dbReference type="NCBI Taxonomy" id="762967"/>
    <lineage>
        <taxon>Bacteria</taxon>
        <taxon>Pseudomonadati</taxon>
        <taxon>Pseudomonadota</taxon>
        <taxon>Betaproteobacteria</taxon>
        <taxon>Burkholderiales</taxon>
        <taxon>Sutterellaceae</taxon>
        <taxon>Sutterella</taxon>
    </lineage>
</organism>
<protein>
    <submittedName>
        <fullName evidence="3">Peptidase, M24 family</fullName>
    </submittedName>
</protein>
<dbReference type="PANTHER" id="PTHR43763">
    <property type="entry name" value="XAA-PRO AMINOPEPTIDASE 1"/>
    <property type="match status" value="1"/>
</dbReference>
<dbReference type="Pfam" id="PF00557">
    <property type="entry name" value="Peptidase_M24"/>
    <property type="match status" value="1"/>
</dbReference>
<evidence type="ECO:0000259" key="2">
    <source>
        <dbReference type="Pfam" id="PF16188"/>
    </source>
</evidence>
<evidence type="ECO:0000259" key="1">
    <source>
        <dbReference type="Pfam" id="PF00557"/>
    </source>
</evidence>
<name>H3KDF9_9BURK</name>
<feature type="non-terminal residue" evidence="3">
    <location>
        <position position="1"/>
    </location>
</feature>
<dbReference type="OrthoDB" id="9806388at2"/>
<dbReference type="PATRIC" id="fig|762967.3.peg.616"/>
<dbReference type="RefSeq" id="WP_008541440.1">
    <property type="nucleotide sequence ID" value="NZ_JH604917.1"/>
</dbReference>
<dbReference type="EMBL" id="AFBQ01000105">
    <property type="protein sequence ID" value="EHY31856.1"/>
    <property type="molecule type" value="Genomic_DNA"/>
</dbReference>
<dbReference type="InterPro" id="IPR050422">
    <property type="entry name" value="X-Pro_aminopeptidase_P"/>
</dbReference>
<dbReference type="InterPro" id="IPR029149">
    <property type="entry name" value="Creatin/AminoP/Spt16_N"/>
</dbReference>
<gene>
    <name evidence="3" type="ORF">HMPREF9440_00768</name>
</gene>
<dbReference type="Pfam" id="PF16189">
    <property type="entry name" value="Creatinase_N_2"/>
    <property type="match status" value="1"/>
</dbReference>
<sequence>FAPVTPDIRALPRPGRTIAERIAAVRAQLPEGDERVLLTASPDVCAWLTNLRNAARPASPVFPAVAALTGDTLHLETNAPLSDACRRMLEDEGVVLTADLEAALRGAGVTDRPLVVNRKAVSAALMKRFEGFWSGEIVPAEPFFERAMSRKSPGEIELIEEAMRLDGVALTEFYAELDERLAAGERLGECDAVRLLHEHRAAQPGFMGESFGTISAFGANAAMPHYEPKPGRDAELKDGLLLIDSGGQYWCGTTDVTRMTPVGRISDEDRRVVGEVTRAMFCLANARFPEETPGSELDVEARGPLHERMGEDYGHGTGHGVGFVLNVHEGPMALSPRNHEFLFEGNVLSDEPGIYQEGVRGVRVENMLVALKDPTACGMLRWKHLTCVPIDVRTLPESMGDAAEAVNAYNAWVRARLTPDLTTRARAWLERVTAPVKA</sequence>
<keyword evidence="4" id="KW-1185">Reference proteome</keyword>
<dbReference type="PANTHER" id="PTHR43763:SF6">
    <property type="entry name" value="XAA-PRO AMINOPEPTIDASE 1"/>
    <property type="match status" value="1"/>
</dbReference>
<dbReference type="Gene3D" id="3.90.230.10">
    <property type="entry name" value="Creatinase/methionine aminopeptidase superfamily"/>
    <property type="match status" value="1"/>
</dbReference>
<comment type="caution">
    <text evidence="3">The sequence shown here is derived from an EMBL/GenBank/DDBJ whole genome shotgun (WGS) entry which is preliminary data.</text>
</comment>
<dbReference type="InterPro" id="IPR036005">
    <property type="entry name" value="Creatinase/aminopeptidase-like"/>
</dbReference>
<evidence type="ECO:0000313" key="3">
    <source>
        <dbReference type="EMBL" id="EHY31856.1"/>
    </source>
</evidence>
<feature type="domain" description="Peptidase M24" evidence="1">
    <location>
        <begin position="157"/>
        <end position="369"/>
    </location>
</feature>
<dbReference type="InterPro" id="IPR032416">
    <property type="entry name" value="Peptidase_M24_C"/>
</dbReference>
<dbReference type="Pfam" id="PF16188">
    <property type="entry name" value="Peptidase_M24_C"/>
    <property type="match status" value="1"/>
</dbReference>
<dbReference type="HOGENOM" id="CLU_624923_0_0_4"/>
<dbReference type="InterPro" id="IPR000994">
    <property type="entry name" value="Pept_M24"/>
</dbReference>
<dbReference type="SUPFAM" id="SSF55920">
    <property type="entry name" value="Creatinase/aminopeptidase"/>
    <property type="match status" value="1"/>
</dbReference>
<dbReference type="STRING" id="762967.HMPREF9440_00768"/>
<proteinExistence type="predicted"/>